<dbReference type="InterPro" id="IPR009465">
    <property type="entry name" value="Spondin_N"/>
</dbReference>
<keyword evidence="2" id="KW-0272">Extracellular matrix</keyword>
<dbReference type="CDD" id="cd08544">
    <property type="entry name" value="Reeler"/>
    <property type="match status" value="1"/>
</dbReference>
<feature type="domain" description="Reelin" evidence="6">
    <location>
        <begin position="12"/>
        <end position="191"/>
    </location>
</feature>
<dbReference type="Pfam" id="PF06468">
    <property type="entry name" value="Spond_N"/>
    <property type="match status" value="1"/>
</dbReference>
<comment type="subcellular location">
    <subcellularLocation>
        <location evidence="1">Secreted</location>
        <location evidence="1">Extracellular space</location>
        <location evidence="1">Extracellular matrix</location>
    </subcellularLocation>
</comment>
<dbReference type="AlphaFoldDB" id="A0A194RL60"/>
<dbReference type="InterPro" id="IPR042307">
    <property type="entry name" value="Reeler_sf"/>
</dbReference>
<feature type="region of interest" description="Disordered" evidence="5">
    <location>
        <begin position="412"/>
        <end position="440"/>
    </location>
</feature>
<dbReference type="InterPro" id="IPR051418">
    <property type="entry name" value="Spondin/Thrombospondin_T1"/>
</dbReference>
<dbReference type="InterPro" id="IPR036383">
    <property type="entry name" value="TSP1_rpt_sf"/>
</dbReference>
<evidence type="ECO:0000256" key="4">
    <source>
        <dbReference type="ARBA" id="ARBA00023157"/>
    </source>
</evidence>
<evidence type="ECO:0000313" key="8">
    <source>
        <dbReference type="EMBL" id="KPJ18568.1"/>
    </source>
</evidence>
<dbReference type="Gene3D" id="2.20.100.10">
    <property type="entry name" value="Thrombospondin type-1 (TSP1) repeat"/>
    <property type="match status" value="1"/>
</dbReference>
<dbReference type="InterPro" id="IPR038678">
    <property type="entry name" value="Spondin_N_sf"/>
</dbReference>
<dbReference type="EMBL" id="KQ459995">
    <property type="protein sequence ID" value="KPJ18568.1"/>
    <property type="molecule type" value="Genomic_DNA"/>
</dbReference>
<evidence type="ECO:0000256" key="3">
    <source>
        <dbReference type="ARBA" id="ARBA00022737"/>
    </source>
</evidence>
<dbReference type="Gene3D" id="2.60.40.4060">
    <property type="entry name" value="Reeler domain"/>
    <property type="match status" value="1"/>
</dbReference>
<evidence type="ECO:0000259" key="7">
    <source>
        <dbReference type="PROSITE" id="PS51020"/>
    </source>
</evidence>
<dbReference type="InParanoid" id="A0A194RL60"/>
<dbReference type="NCBIfam" id="NF038123">
    <property type="entry name" value="NF038123_dom"/>
    <property type="match status" value="1"/>
</dbReference>
<organism evidence="8 9">
    <name type="scientific">Papilio machaon</name>
    <name type="common">Old World swallowtail butterfly</name>
    <dbReference type="NCBI Taxonomy" id="76193"/>
    <lineage>
        <taxon>Eukaryota</taxon>
        <taxon>Metazoa</taxon>
        <taxon>Ecdysozoa</taxon>
        <taxon>Arthropoda</taxon>
        <taxon>Hexapoda</taxon>
        <taxon>Insecta</taxon>
        <taxon>Pterygota</taxon>
        <taxon>Neoptera</taxon>
        <taxon>Endopterygota</taxon>
        <taxon>Lepidoptera</taxon>
        <taxon>Glossata</taxon>
        <taxon>Ditrysia</taxon>
        <taxon>Papilionoidea</taxon>
        <taxon>Papilionidae</taxon>
        <taxon>Papilioninae</taxon>
        <taxon>Papilio</taxon>
    </lineage>
</organism>
<keyword evidence="9" id="KW-1185">Reference proteome</keyword>
<reference evidence="8 9" key="1">
    <citation type="journal article" date="2015" name="Nat. Commun.">
        <title>Outbred genome sequencing and CRISPR/Cas9 gene editing in butterflies.</title>
        <authorList>
            <person name="Li X."/>
            <person name="Fan D."/>
            <person name="Zhang W."/>
            <person name="Liu G."/>
            <person name="Zhang L."/>
            <person name="Zhao L."/>
            <person name="Fang X."/>
            <person name="Chen L."/>
            <person name="Dong Y."/>
            <person name="Chen Y."/>
            <person name="Ding Y."/>
            <person name="Zhao R."/>
            <person name="Feng M."/>
            <person name="Zhu Y."/>
            <person name="Feng Y."/>
            <person name="Jiang X."/>
            <person name="Zhu D."/>
            <person name="Xiang H."/>
            <person name="Feng X."/>
            <person name="Li S."/>
            <person name="Wang J."/>
            <person name="Zhang G."/>
            <person name="Kronforst M.R."/>
            <person name="Wang W."/>
        </authorList>
    </citation>
    <scope>NUCLEOTIDE SEQUENCE [LARGE SCALE GENOMIC DNA]</scope>
    <source>
        <strain evidence="8">Ya'a_city_454_Pm</strain>
        <tissue evidence="8">Whole body</tissue>
    </source>
</reference>
<dbReference type="GO" id="GO:0031012">
    <property type="term" value="C:extracellular matrix"/>
    <property type="evidence" value="ECO:0007669"/>
    <property type="project" value="TreeGrafter"/>
</dbReference>
<keyword evidence="4" id="KW-1015">Disulfide bond</keyword>
<proteinExistence type="predicted"/>
<dbReference type="PANTHER" id="PTHR11311">
    <property type="entry name" value="SPONDIN"/>
    <property type="match status" value="1"/>
</dbReference>
<feature type="compositionally biased region" description="Acidic residues" evidence="5">
    <location>
        <begin position="429"/>
        <end position="438"/>
    </location>
</feature>
<dbReference type="InterPro" id="IPR002861">
    <property type="entry name" value="Reeler_dom"/>
</dbReference>
<feature type="domain" description="Spondin" evidence="7">
    <location>
        <begin position="192"/>
        <end position="386"/>
    </location>
</feature>
<evidence type="ECO:0000256" key="2">
    <source>
        <dbReference type="ARBA" id="ARBA00022530"/>
    </source>
</evidence>
<evidence type="ECO:0000259" key="6">
    <source>
        <dbReference type="PROSITE" id="PS51019"/>
    </source>
</evidence>
<feature type="region of interest" description="Disordered" evidence="5">
    <location>
        <begin position="517"/>
        <end position="551"/>
    </location>
</feature>
<gene>
    <name evidence="8" type="ORF">RR48_07292</name>
</gene>
<dbReference type="GO" id="GO:0007155">
    <property type="term" value="P:cell adhesion"/>
    <property type="evidence" value="ECO:0007669"/>
    <property type="project" value="TreeGrafter"/>
</dbReference>
<dbReference type="Gene3D" id="2.60.40.2130">
    <property type="entry name" value="F-spondin domain"/>
    <property type="match status" value="1"/>
</dbReference>
<dbReference type="Proteomes" id="UP000053240">
    <property type="component" value="Unassembled WGS sequence"/>
</dbReference>
<protein>
    <submittedName>
        <fullName evidence="8">Spondin-1</fullName>
    </submittedName>
</protein>
<name>A0A194RL60_PAPMA</name>
<dbReference type="STRING" id="76193.A0A194RL60"/>
<dbReference type="PANTHER" id="PTHR11311:SF15">
    <property type="entry name" value="SPONDIN-2"/>
    <property type="match status" value="1"/>
</dbReference>
<sequence length="551" mass="63472">MAKASFIFIKHLAKNFNLQVSGKLVKCDQTPPQATAEEPSENKGLFKLSVERKDNDMQDVYLPDQTYVLILKTTNKTRPFRWFMITVEDPDVDNSINEYEQVPVDVGSLKTLADNPQSRYSEKCFNSVESADNFDKENVEIHWVSPKNSPKQIVRLRATVAENQETWYSDDDLTILLKKDTRRPLDSAPHPTVENCELNSEARYEIVFKGHWSRLTHPRYYPSKPDENGYSHMVGASHGYDYTLWQLGTPASPGLKLLAEDANITVIERDIINTMSATGGTRTLIRGKRRHHPEMFEPSYALFRADSIHHMFSVVVAIKPSPDWFLGASRFELCTRNGWLKEYKMPLYPWDAGTMDGVSYESPKSVTNPTDNIDRVEIGSFNSESPFYQMNLNDLKPFAYLHLKRLSVDPIKGRNCNDEGQEPQTEGDVQNEQESDVVEEPRVLESKLHANKDHCTFSDWYEWSPCVPDEGFCGFGTQIRTRSRLDNDHSIYSNNVNAPRDRISCPEEHVLMQSQACYEETDNTSRQKHRKQRERERAQRERERAEEVGID</sequence>
<evidence type="ECO:0000313" key="9">
    <source>
        <dbReference type="Proteomes" id="UP000053240"/>
    </source>
</evidence>
<dbReference type="PROSITE" id="PS51019">
    <property type="entry name" value="REELIN"/>
    <property type="match status" value="1"/>
</dbReference>
<feature type="compositionally biased region" description="Basic and acidic residues" evidence="5">
    <location>
        <begin position="533"/>
        <end position="551"/>
    </location>
</feature>
<keyword evidence="3" id="KW-0677">Repeat</keyword>
<dbReference type="PROSITE" id="PS51020">
    <property type="entry name" value="SPONDIN"/>
    <property type="match status" value="1"/>
</dbReference>
<keyword evidence="2" id="KW-0964">Secreted</keyword>
<evidence type="ECO:0000256" key="5">
    <source>
        <dbReference type="SAM" id="MobiDB-lite"/>
    </source>
</evidence>
<dbReference type="Pfam" id="PF02014">
    <property type="entry name" value="Reeler"/>
    <property type="match status" value="1"/>
</dbReference>
<accession>A0A194RL60</accession>
<evidence type="ECO:0000256" key="1">
    <source>
        <dbReference type="ARBA" id="ARBA00004498"/>
    </source>
</evidence>
<dbReference type="SUPFAM" id="SSF82895">
    <property type="entry name" value="TSP-1 type 1 repeat"/>
    <property type="match status" value="1"/>
</dbReference>